<dbReference type="PANTHER" id="PTHR23411">
    <property type="entry name" value="TAPASIN"/>
    <property type="match status" value="1"/>
</dbReference>
<dbReference type="CDD" id="cd05768">
    <property type="entry name" value="IgC1_CH3_IgAGD_CH4_IgAEM"/>
    <property type="match status" value="1"/>
</dbReference>
<evidence type="ECO:0000313" key="4">
    <source>
        <dbReference type="EMBL" id="KFO35299.1"/>
    </source>
</evidence>
<dbReference type="PROSITE" id="PS50835">
    <property type="entry name" value="IG_LIKE"/>
    <property type="match status" value="3"/>
</dbReference>
<dbReference type="SUPFAM" id="SSF48726">
    <property type="entry name" value="Immunoglobulin"/>
    <property type="match status" value="3"/>
</dbReference>
<reference evidence="4 5" key="1">
    <citation type="submission" date="2013-11" db="EMBL/GenBank/DDBJ databases">
        <title>The Damaraland mole rat (Fukomys damarensis) genome and evolution of African mole rats.</title>
        <authorList>
            <person name="Gladyshev V.N."/>
            <person name="Fang X."/>
        </authorList>
    </citation>
    <scope>NUCLEOTIDE SEQUENCE [LARGE SCALE GENOMIC DNA]</scope>
    <source>
        <tissue evidence="4">Liver</tissue>
    </source>
</reference>
<evidence type="ECO:0000256" key="2">
    <source>
        <dbReference type="SAM" id="Phobius"/>
    </source>
</evidence>
<dbReference type="InterPro" id="IPR003597">
    <property type="entry name" value="Ig_C1-set"/>
</dbReference>
<accession>A0A091DT38</accession>
<dbReference type="Proteomes" id="UP000028990">
    <property type="component" value="Unassembled WGS sequence"/>
</dbReference>
<dbReference type="Pfam" id="PF07654">
    <property type="entry name" value="C1-set"/>
    <property type="match status" value="3"/>
</dbReference>
<name>A0A091DT38_FUKDA</name>
<dbReference type="FunFam" id="2.60.40.10:FF:001129">
    <property type="entry name" value="Immunoglobulin heavy constant gamma 1"/>
    <property type="match status" value="1"/>
</dbReference>
<organism evidence="4 5">
    <name type="scientific">Fukomys damarensis</name>
    <name type="common">Damaraland mole rat</name>
    <name type="synonym">Cryptomys damarensis</name>
    <dbReference type="NCBI Taxonomy" id="885580"/>
    <lineage>
        <taxon>Eukaryota</taxon>
        <taxon>Metazoa</taxon>
        <taxon>Chordata</taxon>
        <taxon>Craniata</taxon>
        <taxon>Vertebrata</taxon>
        <taxon>Euteleostomi</taxon>
        <taxon>Mammalia</taxon>
        <taxon>Eutheria</taxon>
        <taxon>Euarchontoglires</taxon>
        <taxon>Glires</taxon>
        <taxon>Rodentia</taxon>
        <taxon>Hystricomorpha</taxon>
        <taxon>Bathyergidae</taxon>
        <taxon>Fukomys</taxon>
    </lineage>
</organism>
<feature type="domain" description="Ig-like" evidence="3">
    <location>
        <begin position="105"/>
        <end position="204"/>
    </location>
</feature>
<dbReference type="EMBL" id="KN121843">
    <property type="protein sequence ID" value="KFO35299.1"/>
    <property type="molecule type" value="Genomic_DNA"/>
</dbReference>
<dbReference type="SMART" id="SM00407">
    <property type="entry name" value="IGc1"/>
    <property type="match status" value="3"/>
</dbReference>
<keyword evidence="2" id="KW-0812">Transmembrane</keyword>
<evidence type="ECO:0000313" key="5">
    <source>
        <dbReference type="Proteomes" id="UP000028990"/>
    </source>
</evidence>
<dbReference type="Gene3D" id="2.60.40.10">
    <property type="entry name" value="Immunoglobulins"/>
    <property type="match status" value="3"/>
</dbReference>
<proteinExistence type="predicted"/>
<feature type="transmembrane region" description="Helical" evidence="2">
    <location>
        <begin position="332"/>
        <end position="357"/>
    </location>
</feature>
<dbReference type="InterPro" id="IPR007110">
    <property type="entry name" value="Ig-like_dom"/>
</dbReference>
<evidence type="ECO:0000259" key="3">
    <source>
        <dbReference type="PROSITE" id="PS50835"/>
    </source>
</evidence>
<evidence type="ECO:0000256" key="1">
    <source>
        <dbReference type="ARBA" id="ARBA00023319"/>
    </source>
</evidence>
<keyword evidence="1" id="KW-0393">Immunoglobulin domain</keyword>
<dbReference type="PROSITE" id="PS00290">
    <property type="entry name" value="IG_MHC"/>
    <property type="match status" value="1"/>
</dbReference>
<keyword evidence="5" id="KW-1185">Reference proteome</keyword>
<sequence length="385" mass="42902">MMTLGCLVKGYFPEPVTVTWNSGSLTSGVHTFPASLQSGLYSLTSMVTLPSSQKKATCNVAHPASSTKVDKIVEPSTKGGSDKSSTCPTCPTCPKCPPPNLQGGPSVFIFPPRPKDTLMISLTPKITCVVVDVSQDDPDVQFTWFVDNKQVNTAETKPREEQFNTTFRVVSVLPILHQDWLNRKEFKCKVNNNALPAPIEKTIRKVGGEAREPEVYVLAPHREELSKEKVSLTCLVTSFFPEDIHVEWANNGQPVDLQDYKTTPPMKDTDNSYFLYSKLRVDRHKWDQGTVYTCSVMHEALHNHLTQKNISRSPGLEFDESCAEAQDGELDGLWTTITIFITLFLLSVCYSATVTLFKVKWIFSSVVELKQTIAPDYRNMIGQGA</sequence>
<dbReference type="InterPro" id="IPR003006">
    <property type="entry name" value="Ig/MHC_CS"/>
</dbReference>
<dbReference type="InterPro" id="IPR050380">
    <property type="entry name" value="Immune_Resp_Modulators"/>
</dbReference>
<dbReference type="InterPro" id="IPR036179">
    <property type="entry name" value="Ig-like_dom_sf"/>
</dbReference>
<dbReference type="AlphaFoldDB" id="A0A091DT38"/>
<protein>
    <submittedName>
        <fullName evidence="4">Ig gamma-3 chain C region</fullName>
    </submittedName>
</protein>
<feature type="domain" description="Ig-like" evidence="3">
    <location>
        <begin position="213"/>
        <end position="311"/>
    </location>
</feature>
<keyword evidence="2" id="KW-0472">Membrane</keyword>
<feature type="domain" description="Ig-like" evidence="3">
    <location>
        <begin position="1"/>
        <end position="74"/>
    </location>
</feature>
<dbReference type="FunFam" id="2.60.40.10:FF:000463">
    <property type="entry name" value="Immunoglobulin heavy constant gamma 1"/>
    <property type="match status" value="1"/>
</dbReference>
<gene>
    <name evidence="4" type="ORF">H920_03311</name>
</gene>
<keyword evidence="2" id="KW-1133">Transmembrane helix</keyword>
<dbReference type="InterPro" id="IPR013783">
    <property type="entry name" value="Ig-like_fold"/>
</dbReference>